<protein>
    <submittedName>
        <fullName evidence="1">Uncharacterized protein</fullName>
    </submittedName>
</protein>
<accession>A0A1R1YB75</accession>
<dbReference type="AlphaFoldDB" id="A0A1R1YB75"/>
<proteinExistence type="predicted"/>
<dbReference type="EMBL" id="LSSN01000394">
    <property type="protein sequence ID" value="OMJ24177.1"/>
    <property type="molecule type" value="Genomic_DNA"/>
</dbReference>
<organism evidence="1 2">
    <name type="scientific">Smittium culicis</name>
    <dbReference type="NCBI Taxonomy" id="133412"/>
    <lineage>
        <taxon>Eukaryota</taxon>
        <taxon>Fungi</taxon>
        <taxon>Fungi incertae sedis</taxon>
        <taxon>Zoopagomycota</taxon>
        <taxon>Kickxellomycotina</taxon>
        <taxon>Harpellomycetes</taxon>
        <taxon>Harpellales</taxon>
        <taxon>Legeriomycetaceae</taxon>
        <taxon>Smittium</taxon>
    </lineage>
</organism>
<name>A0A1R1YB75_9FUNG</name>
<gene>
    <name evidence="1" type="ORF">AYI70_g1764</name>
</gene>
<comment type="caution">
    <text evidence="1">The sequence shown here is derived from an EMBL/GenBank/DDBJ whole genome shotgun (WGS) entry which is preliminary data.</text>
</comment>
<dbReference type="Proteomes" id="UP000187283">
    <property type="component" value="Unassembled WGS sequence"/>
</dbReference>
<evidence type="ECO:0000313" key="1">
    <source>
        <dbReference type="EMBL" id="OMJ24177.1"/>
    </source>
</evidence>
<reference evidence="1 2" key="1">
    <citation type="submission" date="2017-01" db="EMBL/GenBank/DDBJ databases">
        <authorList>
            <person name="Mah S.A."/>
            <person name="Swanson W.J."/>
            <person name="Moy G.W."/>
            <person name="Vacquier V.D."/>
        </authorList>
    </citation>
    <scope>NUCLEOTIDE SEQUENCE [LARGE SCALE GENOMIC DNA]</scope>
    <source>
        <strain evidence="1 2">GSMNP</strain>
    </source>
</reference>
<keyword evidence="2" id="KW-1185">Reference proteome</keyword>
<sequence length="98" mass="11330">MRDSVRSSCRKTGCNLDFLLKKSPISVRARLQSINCKNELVNIDQMIYSVEELVETGKNKFSNDGSCYLFVSWIYTEEIPKEPRESYINVSKIAKMLE</sequence>
<evidence type="ECO:0000313" key="2">
    <source>
        <dbReference type="Proteomes" id="UP000187283"/>
    </source>
</evidence>